<feature type="region of interest" description="Disordered" evidence="2">
    <location>
        <begin position="1"/>
        <end position="118"/>
    </location>
</feature>
<feature type="transmembrane region" description="Helical" evidence="3">
    <location>
        <begin position="127"/>
        <end position="150"/>
    </location>
</feature>
<evidence type="ECO:0000256" key="2">
    <source>
        <dbReference type="SAM" id="MobiDB-lite"/>
    </source>
</evidence>
<evidence type="ECO:0000256" key="3">
    <source>
        <dbReference type="SAM" id="Phobius"/>
    </source>
</evidence>
<dbReference type="PANTHER" id="PTHR33392">
    <property type="entry name" value="POLYISOPRENYL-TEICHOIC ACID--PEPTIDOGLYCAN TEICHOIC ACID TRANSFERASE TAGU"/>
    <property type="match status" value="1"/>
</dbReference>
<protein>
    <submittedName>
        <fullName evidence="5">LCP family protein</fullName>
    </submittedName>
</protein>
<feature type="compositionally biased region" description="Acidic residues" evidence="2">
    <location>
        <begin position="84"/>
        <end position="102"/>
    </location>
</feature>
<feature type="domain" description="Cell envelope-related transcriptional attenuator" evidence="4">
    <location>
        <begin position="204"/>
        <end position="358"/>
    </location>
</feature>
<name>A0ABR9P340_9ACTN</name>
<evidence type="ECO:0000256" key="1">
    <source>
        <dbReference type="ARBA" id="ARBA00006068"/>
    </source>
</evidence>
<dbReference type="Pfam" id="PF03816">
    <property type="entry name" value="LytR_cpsA_psr"/>
    <property type="match status" value="1"/>
</dbReference>
<dbReference type="EMBL" id="JADBGI010000004">
    <property type="protein sequence ID" value="MBE2998246.1"/>
    <property type="molecule type" value="Genomic_DNA"/>
</dbReference>
<gene>
    <name evidence="5" type="ORF">IDM40_05940</name>
</gene>
<accession>A0ABR9P340</accession>
<dbReference type="InterPro" id="IPR050922">
    <property type="entry name" value="LytR/CpsA/Psr_CW_biosynth"/>
</dbReference>
<feature type="region of interest" description="Disordered" evidence="2">
    <location>
        <begin position="450"/>
        <end position="508"/>
    </location>
</feature>
<organism evidence="5 6">
    <name type="scientific">Nocardiopsis coralli</name>
    <dbReference type="NCBI Taxonomy" id="2772213"/>
    <lineage>
        <taxon>Bacteria</taxon>
        <taxon>Bacillati</taxon>
        <taxon>Actinomycetota</taxon>
        <taxon>Actinomycetes</taxon>
        <taxon>Streptosporangiales</taxon>
        <taxon>Nocardiopsidaceae</taxon>
        <taxon>Nocardiopsis</taxon>
    </lineage>
</organism>
<evidence type="ECO:0000313" key="5">
    <source>
        <dbReference type="EMBL" id="MBE2998246.1"/>
    </source>
</evidence>
<feature type="compositionally biased region" description="Low complexity" evidence="2">
    <location>
        <begin position="108"/>
        <end position="118"/>
    </location>
</feature>
<keyword evidence="3" id="KW-0812">Transmembrane</keyword>
<dbReference type="Proteomes" id="UP000806528">
    <property type="component" value="Unassembled WGS sequence"/>
</dbReference>
<dbReference type="PANTHER" id="PTHR33392:SF6">
    <property type="entry name" value="POLYISOPRENYL-TEICHOIC ACID--PEPTIDOGLYCAN TEICHOIC ACID TRANSFERASE TAGU"/>
    <property type="match status" value="1"/>
</dbReference>
<dbReference type="NCBIfam" id="TIGR00350">
    <property type="entry name" value="lytR_cpsA_psr"/>
    <property type="match status" value="1"/>
</dbReference>
<keyword evidence="3" id="KW-0472">Membrane</keyword>
<feature type="compositionally biased region" description="Acidic residues" evidence="2">
    <location>
        <begin position="50"/>
        <end position="77"/>
    </location>
</feature>
<feature type="compositionally biased region" description="Basic and acidic residues" evidence="2">
    <location>
        <begin position="1"/>
        <end position="18"/>
    </location>
</feature>
<sequence>MAADDDNKNGPGPDDDRSPSSPAEPGGVPTPASDTEGNEVTTEGTGADGKDEEPEETGTEDTGTEETSTDGPADDAEQPGIEQVEADLAFDEAEPEEPEPDVDSPGQKAAEAAPAAKPVRPRRWRKALLWSAASLALVMVALVGGAYAYYHSLRSDMDQHDIESVLVEEDRPDAIDDAVNVLFIGSDGYEEDSPAYTQEFEGERSDSLMLAHISPDDRASVVSFPRDSLVELPGCEPYGETDGTHPHYGMINAALYHGGPPCVVHTIESLTDIRIDHFVHLSFASFRDVVDAIGGVEMCIPEPMEDDRSDLELDAGDQVLDGETALSFVRARYEIGDGGDIGRIDRQQMFMAALANQVVSSEVLTSPRKMNGIAEAVAQHSATDQDLSLDRMVSLAFTLADADLSDIEFHTVPWFQAPHDPDRIVWNEEEAEKLFNAVRDGEPLPELMAADDTQAPNEPPGAEPTEAGLPQTEDEPSESPSPSARPGEGRDATSDPCADGLGLGTEDD</sequence>
<comment type="caution">
    <text evidence="5">The sequence shown here is derived from an EMBL/GenBank/DDBJ whole genome shotgun (WGS) entry which is preliminary data.</text>
</comment>
<evidence type="ECO:0000313" key="6">
    <source>
        <dbReference type="Proteomes" id="UP000806528"/>
    </source>
</evidence>
<reference evidence="5 6" key="1">
    <citation type="submission" date="2020-09" db="EMBL/GenBank/DDBJ databases">
        <title>Diversity and distribution of actinomycetes associated with coral in the coast of Hainan.</title>
        <authorList>
            <person name="Li F."/>
        </authorList>
    </citation>
    <scope>NUCLEOTIDE SEQUENCE [LARGE SCALE GENOMIC DNA]</scope>
    <source>
        <strain evidence="5 6">HNM0947</strain>
    </source>
</reference>
<dbReference type="InterPro" id="IPR004474">
    <property type="entry name" value="LytR_CpsA_psr"/>
</dbReference>
<proteinExistence type="inferred from homology"/>
<keyword evidence="3" id="KW-1133">Transmembrane helix</keyword>
<dbReference type="Gene3D" id="3.40.630.190">
    <property type="entry name" value="LCP protein"/>
    <property type="match status" value="1"/>
</dbReference>
<evidence type="ECO:0000259" key="4">
    <source>
        <dbReference type="Pfam" id="PF03816"/>
    </source>
</evidence>
<comment type="similarity">
    <text evidence="1">Belongs to the LytR/CpsA/Psr (LCP) family.</text>
</comment>
<keyword evidence="6" id="KW-1185">Reference proteome</keyword>